<dbReference type="Proteomes" id="UP001385951">
    <property type="component" value="Unassembled WGS sequence"/>
</dbReference>
<dbReference type="AlphaFoldDB" id="A0AAW0FVF5"/>
<feature type="transmembrane region" description="Helical" evidence="1">
    <location>
        <begin position="12"/>
        <end position="31"/>
    </location>
</feature>
<organism evidence="3 4">
    <name type="scientific">Cerrena zonata</name>
    <dbReference type="NCBI Taxonomy" id="2478898"/>
    <lineage>
        <taxon>Eukaryota</taxon>
        <taxon>Fungi</taxon>
        <taxon>Dikarya</taxon>
        <taxon>Basidiomycota</taxon>
        <taxon>Agaricomycotina</taxon>
        <taxon>Agaricomycetes</taxon>
        <taxon>Polyporales</taxon>
        <taxon>Cerrenaceae</taxon>
        <taxon>Cerrena</taxon>
    </lineage>
</organism>
<dbReference type="EMBL" id="JASBNA010000032">
    <property type="protein sequence ID" value="KAK7683059.1"/>
    <property type="molecule type" value="Genomic_DNA"/>
</dbReference>
<keyword evidence="4" id="KW-1185">Reference proteome</keyword>
<evidence type="ECO:0000256" key="1">
    <source>
        <dbReference type="SAM" id="Phobius"/>
    </source>
</evidence>
<evidence type="ECO:0000259" key="2">
    <source>
        <dbReference type="Pfam" id="PF20151"/>
    </source>
</evidence>
<proteinExistence type="predicted"/>
<keyword evidence="1" id="KW-1133">Transmembrane helix</keyword>
<evidence type="ECO:0000313" key="4">
    <source>
        <dbReference type="Proteomes" id="UP001385951"/>
    </source>
</evidence>
<feature type="domain" description="DUF6533" evidence="2">
    <location>
        <begin position="16"/>
        <end position="62"/>
    </location>
</feature>
<gene>
    <name evidence="3" type="ORF">QCA50_013731</name>
</gene>
<sequence>MDSLTFLLSSREINRYGIAASLAVLFYDYALTLELEIKLFWARSSPTWPSFFFFLARYSALIIHIPIAVEFFHPNLSFELIRTHALYGQSFRILMILLFLSAAAIGIGSWAFVASRQQPGPSSHVAPTGTQICAIPMSDIQGKCTQLLNMFAGLSQHSPQISPSHGLPP</sequence>
<protein>
    <recommendedName>
        <fullName evidence="2">DUF6533 domain-containing protein</fullName>
    </recommendedName>
</protein>
<dbReference type="InterPro" id="IPR045340">
    <property type="entry name" value="DUF6533"/>
</dbReference>
<dbReference type="Pfam" id="PF20151">
    <property type="entry name" value="DUF6533"/>
    <property type="match status" value="1"/>
</dbReference>
<name>A0AAW0FVF5_9APHY</name>
<feature type="transmembrane region" description="Helical" evidence="1">
    <location>
        <begin position="51"/>
        <end position="72"/>
    </location>
</feature>
<keyword evidence="1" id="KW-0472">Membrane</keyword>
<keyword evidence="1" id="KW-0812">Transmembrane</keyword>
<reference evidence="3 4" key="1">
    <citation type="submission" date="2022-09" db="EMBL/GenBank/DDBJ databases">
        <authorList>
            <person name="Palmer J.M."/>
        </authorList>
    </citation>
    <scope>NUCLEOTIDE SEQUENCE [LARGE SCALE GENOMIC DNA]</scope>
    <source>
        <strain evidence="3 4">DSM 7382</strain>
    </source>
</reference>
<feature type="transmembrane region" description="Helical" evidence="1">
    <location>
        <begin position="93"/>
        <end position="113"/>
    </location>
</feature>
<comment type="caution">
    <text evidence="3">The sequence shown here is derived from an EMBL/GenBank/DDBJ whole genome shotgun (WGS) entry which is preliminary data.</text>
</comment>
<evidence type="ECO:0000313" key="3">
    <source>
        <dbReference type="EMBL" id="KAK7683059.1"/>
    </source>
</evidence>
<accession>A0AAW0FVF5</accession>